<evidence type="ECO:0000313" key="5">
    <source>
        <dbReference type="EMBL" id="KAK4880366.1"/>
    </source>
</evidence>
<dbReference type="Gene3D" id="2.40.50.140">
    <property type="entry name" value="Nucleic acid-binding proteins"/>
    <property type="match status" value="3"/>
</dbReference>
<dbReference type="GO" id="GO:0003723">
    <property type="term" value="F:RNA binding"/>
    <property type="evidence" value="ECO:0007669"/>
    <property type="project" value="TreeGrafter"/>
</dbReference>
<evidence type="ECO:0000259" key="4">
    <source>
        <dbReference type="PROSITE" id="PS50126"/>
    </source>
</evidence>
<proteinExistence type="predicted"/>
<dbReference type="SMART" id="SM00316">
    <property type="entry name" value="S1"/>
    <property type="match status" value="5"/>
</dbReference>
<dbReference type="SUPFAM" id="SSF48452">
    <property type="entry name" value="TPR-like"/>
    <property type="match status" value="2"/>
</dbReference>
<evidence type="ECO:0000313" key="6">
    <source>
        <dbReference type="Proteomes" id="UP001353858"/>
    </source>
</evidence>
<dbReference type="SMART" id="SM00386">
    <property type="entry name" value="HAT"/>
    <property type="match status" value="5"/>
</dbReference>
<reference evidence="6" key="1">
    <citation type="submission" date="2023-01" db="EMBL/GenBank/DDBJ databases">
        <title>Key to firefly adult light organ development and bioluminescence: homeobox transcription factors regulate luciferase expression and transportation to peroxisome.</title>
        <authorList>
            <person name="Fu X."/>
        </authorList>
    </citation>
    <scope>NUCLEOTIDE SEQUENCE [LARGE SCALE GENOMIC DNA]</scope>
</reference>
<keyword evidence="6" id="KW-1185">Reference proteome</keyword>
<dbReference type="SUPFAM" id="SSF50249">
    <property type="entry name" value="Nucleic acid-binding proteins"/>
    <property type="match status" value="3"/>
</dbReference>
<feature type="domain" description="S1 motif" evidence="4">
    <location>
        <begin position="414"/>
        <end position="474"/>
    </location>
</feature>
<dbReference type="PROSITE" id="PS50126">
    <property type="entry name" value="S1"/>
    <property type="match status" value="3"/>
</dbReference>
<dbReference type="InterPro" id="IPR003029">
    <property type="entry name" value="S1_domain"/>
</dbReference>
<sequence length="1298" mass="147496">MDIEDCFPRGGIKKIKEKIFTNETPHSFKSGKRKRSYSESNIIATKRQRITDITYGKIEEDMLVLACVRSITAMSIEVELPGKMCGKIKITSISDCLTKILEEKIENDDIDKETPKLETLFRIGQFIPTRILKKNFTKVGTKLVLSTNPSDIHRGWSNANLVKGCCIWVAVELELEHGYQLNVGIGSCKVFLPFKNIEKNIKYVIGQPLYTIIKKCTVDSDVSIVVVSTLEKDMSQVVPNDNVDLLRLIPGSCLNFTVTNVLGNGLKGSFSKHTGYVFEAYLDISHEDISFIKYNHGDNFKAYLLYVQPDTKCAYLSLRGMNSSRIVEFENGTRLDCEVFKNVPQGVYLKLPNDNVGFVAYKRIKKDAKSYTVGSQNSVIVLDYRRFECLYVCTFAKYEENLNVKEVKKSFEIGELVTGKVTRVSKNGVVVSFGKSKGFIQNIHLNEDVNVKVGGTVQAKVWNVNDDGVYLTVKKMLLESDVCLKSIKDAVAGEQYPGVVVKKGVKGLLVVFYGDVRGMLMKNYLIRVFGPSAYDIFEEGEVIFPIVFKIEEILTLGFSVPNKPKPKHSSIVIGDFVTGTVTNVCANGLEVEAGPKNTHGFIPTSHLSSCLCLTSLLLKTYKVGDVIEDLLCVSGIKTSVLSIREAKAYRKNNLKVLSMSDVTVGTIIRCFFLKSFENRVRVSAPLIPETKILHLYENDLDKGTMNSYEFQQTIVTKVTKFNLEKQIIKITAKSEEISKWNYDDVLDYLEQYLEDLSRIQNRLSDEFKMSRLCLGQKAQCTVKSVNNEQCLVLLEDCVQGVVFRQHLERNIKVGDSVEAVVVWKDFVENRVVLSLKRDVFDYLKAQDTNDVKLGDTITGTVIFLTPEFIISATNTKQILIVPVLKSNYYLKVRKYRMFQTINVIVTRKVDTIFIGVDKFVLKLLEDAKEAFTNKTSPVKRYEEPIKRTTFDNSKQQIEEDTLTHNASVILPGVQGFFVDEVVSKSESSSDEEIEESDNNKKKKLTAAERTELIRQAEERIREKEIELADGTAEPQSEEQFERLVTGKPNSSELWAKYIAYCVSNAEIHKARNIAKAALKRIDLNKTEDRYNIWITLLNLENSYGDKESFNSVFNEAVRCNDDLQIYLDVINLLASSEKYTEMNEKIKKVKSKHKQNPKMWTTLALVYYKCGQLRDARSIQSSALNTIEKKSNHIDLIVQFAIMEFNYGERHHAEALFETILQLNPKRVDVWSTYVDQMIKKENIEGARRILERAVSQSIPAKKMKTLFKKYKELEIKYGDEESVAHVIDLARQYLGDK</sequence>
<dbReference type="Proteomes" id="UP001353858">
    <property type="component" value="Unassembled WGS sequence"/>
</dbReference>
<dbReference type="InterPro" id="IPR012340">
    <property type="entry name" value="NA-bd_OB-fold"/>
</dbReference>
<comment type="subcellular location">
    <subcellularLocation>
        <location evidence="1">Nucleus</location>
        <location evidence="1">Nucleolus</location>
    </subcellularLocation>
</comment>
<feature type="domain" description="S1 motif" evidence="4">
    <location>
        <begin position="775"/>
        <end position="836"/>
    </location>
</feature>
<keyword evidence="3" id="KW-0175">Coiled coil</keyword>
<dbReference type="InterPro" id="IPR003107">
    <property type="entry name" value="HAT"/>
</dbReference>
<dbReference type="PANTHER" id="PTHR23270">
    <property type="entry name" value="PROGRAMMED CELL DEATH PROTEIN 11 PRE-RRNA PROCESSING PROTEIN RRP5"/>
    <property type="match status" value="1"/>
</dbReference>
<feature type="domain" description="S1 motif" evidence="4">
    <location>
        <begin position="574"/>
        <end position="644"/>
    </location>
</feature>
<dbReference type="Gene3D" id="1.25.40.10">
    <property type="entry name" value="Tetratricopeptide repeat domain"/>
    <property type="match status" value="2"/>
</dbReference>
<evidence type="ECO:0000256" key="3">
    <source>
        <dbReference type="SAM" id="Coils"/>
    </source>
</evidence>
<comment type="caution">
    <text evidence="5">The sequence shown here is derived from an EMBL/GenBank/DDBJ whole genome shotgun (WGS) entry which is preliminary data.</text>
</comment>
<dbReference type="GO" id="GO:0032040">
    <property type="term" value="C:small-subunit processome"/>
    <property type="evidence" value="ECO:0007669"/>
    <property type="project" value="TreeGrafter"/>
</dbReference>
<organism evidence="5 6">
    <name type="scientific">Aquatica leii</name>
    <dbReference type="NCBI Taxonomy" id="1421715"/>
    <lineage>
        <taxon>Eukaryota</taxon>
        <taxon>Metazoa</taxon>
        <taxon>Ecdysozoa</taxon>
        <taxon>Arthropoda</taxon>
        <taxon>Hexapoda</taxon>
        <taxon>Insecta</taxon>
        <taxon>Pterygota</taxon>
        <taxon>Neoptera</taxon>
        <taxon>Endopterygota</taxon>
        <taxon>Coleoptera</taxon>
        <taxon>Polyphaga</taxon>
        <taxon>Elateriformia</taxon>
        <taxon>Elateroidea</taxon>
        <taxon>Lampyridae</taxon>
        <taxon>Luciolinae</taxon>
        <taxon>Aquatica</taxon>
    </lineage>
</organism>
<dbReference type="EMBL" id="JARPUR010000003">
    <property type="protein sequence ID" value="KAK4880366.1"/>
    <property type="molecule type" value="Genomic_DNA"/>
</dbReference>
<keyword evidence="2" id="KW-0698">rRNA processing</keyword>
<accession>A0AAN7S9Q1</accession>
<dbReference type="Pfam" id="PF00575">
    <property type="entry name" value="S1"/>
    <property type="match status" value="1"/>
</dbReference>
<gene>
    <name evidence="5" type="ORF">RN001_008512</name>
</gene>
<dbReference type="InterPro" id="IPR011990">
    <property type="entry name" value="TPR-like_helical_dom_sf"/>
</dbReference>
<evidence type="ECO:0000256" key="2">
    <source>
        <dbReference type="ARBA" id="ARBA00022552"/>
    </source>
</evidence>
<evidence type="ECO:0000256" key="1">
    <source>
        <dbReference type="ARBA" id="ARBA00004604"/>
    </source>
</evidence>
<protein>
    <recommendedName>
        <fullName evidence="4">S1 motif domain-containing protein</fullName>
    </recommendedName>
</protein>
<dbReference type="InterPro" id="IPR045209">
    <property type="entry name" value="Rrp5"/>
</dbReference>
<feature type="coiled-coil region" evidence="3">
    <location>
        <begin position="1006"/>
        <end position="1033"/>
    </location>
</feature>
<dbReference type="PANTHER" id="PTHR23270:SF10">
    <property type="entry name" value="PROTEIN RRP5 HOMOLOG"/>
    <property type="match status" value="1"/>
</dbReference>
<name>A0AAN7S9Q1_9COLE</name>
<dbReference type="GO" id="GO:0006364">
    <property type="term" value="P:rRNA processing"/>
    <property type="evidence" value="ECO:0007669"/>
    <property type="project" value="UniProtKB-KW"/>
</dbReference>